<dbReference type="InterPro" id="IPR029069">
    <property type="entry name" value="HotDog_dom_sf"/>
</dbReference>
<dbReference type="InterPro" id="IPR049449">
    <property type="entry name" value="TesB_ACOT8-like_N"/>
</dbReference>
<dbReference type="EMBL" id="SMLM01000001">
    <property type="protein sequence ID" value="TFZ07423.1"/>
    <property type="molecule type" value="Genomic_DNA"/>
</dbReference>
<evidence type="ECO:0000313" key="4">
    <source>
        <dbReference type="Proteomes" id="UP000298180"/>
    </source>
</evidence>
<dbReference type="InterPro" id="IPR042171">
    <property type="entry name" value="Acyl-CoA_hotdog"/>
</dbReference>
<organism evidence="3 4">
    <name type="scientific">Ramlibacter henchirensis</name>
    <dbReference type="NCBI Taxonomy" id="204072"/>
    <lineage>
        <taxon>Bacteria</taxon>
        <taxon>Pseudomonadati</taxon>
        <taxon>Pseudomonadota</taxon>
        <taxon>Betaproteobacteria</taxon>
        <taxon>Burkholderiales</taxon>
        <taxon>Comamonadaceae</taxon>
        <taxon>Ramlibacter</taxon>
    </lineage>
</organism>
<keyword evidence="4" id="KW-1185">Reference proteome</keyword>
<dbReference type="OrthoDB" id="4370297at2"/>
<comment type="caution">
    <text evidence="3">The sequence shown here is derived from an EMBL/GenBank/DDBJ whole genome shotgun (WGS) entry which is preliminary data.</text>
</comment>
<dbReference type="Pfam" id="PF20789">
    <property type="entry name" value="4HBT_3C"/>
    <property type="match status" value="1"/>
</dbReference>
<name>A0A4Z0C735_9BURK</name>
<dbReference type="Gene3D" id="2.40.160.210">
    <property type="entry name" value="Acyl-CoA thioesterase, double hotdog domain"/>
    <property type="match status" value="1"/>
</dbReference>
<evidence type="ECO:0000313" key="3">
    <source>
        <dbReference type="EMBL" id="TFZ07423.1"/>
    </source>
</evidence>
<dbReference type="Pfam" id="PF13622">
    <property type="entry name" value="4HBT_3"/>
    <property type="match status" value="1"/>
</dbReference>
<dbReference type="InterPro" id="IPR049450">
    <property type="entry name" value="ACOT8-like_C"/>
</dbReference>
<dbReference type="AlphaFoldDB" id="A0A4Z0C735"/>
<reference evidence="3 4" key="1">
    <citation type="submission" date="2019-03" db="EMBL/GenBank/DDBJ databases">
        <title>Ramlibacter henchirensis DSM 14656, whole genome shotgun sequence.</title>
        <authorList>
            <person name="Zhang X."/>
            <person name="Feng G."/>
            <person name="Zhu H."/>
        </authorList>
    </citation>
    <scope>NUCLEOTIDE SEQUENCE [LARGE SCALE GENOMIC DNA]</scope>
    <source>
        <strain evidence="3 4">DSM 14656</strain>
    </source>
</reference>
<evidence type="ECO:0000259" key="1">
    <source>
        <dbReference type="Pfam" id="PF13622"/>
    </source>
</evidence>
<feature type="domain" description="Acyl-CoA thioesterase-like C-terminal" evidence="2">
    <location>
        <begin position="133"/>
        <end position="270"/>
    </location>
</feature>
<accession>A0A4Z0C735</accession>
<dbReference type="SUPFAM" id="SSF54637">
    <property type="entry name" value="Thioesterase/thiol ester dehydrase-isomerase"/>
    <property type="match status" value="2"/>
</dbReference>
<feature type="domain" description="Acyl-CoA thioesterase-like N-terminal HotDog" evidence="1">
    <location>
        <begin position="38"/>
        <end position="112"/>
    </location>
</feature>
<dbReference type="Proteomes" id="UP000298180">
    <property type="component" value="Unassembled WGS sequence"/>
</dbReference>
<gene>
    <name evidence="3" type="ORF">EZ313_00670</name>
</gene>
<protein>
    <submittedName>
        <fullName evidence="3">Thioesterase family protein</fullName>
    </submittedName>
</protein>
<evidence type="ECO:0000259" key="2">
    <source>
        <dbReference type="Pfam" id="PF20789"/>
    </source>
</evidence>
<sequence>MRAHRMSPHVLDQAIALEPAGDDLWRGRTHAEYANFIGPYGGVTAAQLLQAVLLHPQRLGELVAFTINFAAAVADGEFHVRARPARTNRSTQHWVVEMLQDDQPVATGTAMTAVRRRTWGATEAEMPQVPPPQDLPREAARGVAWVRHYERRYAEGNVPTEWKGQGGPSSRTRLWLRDAPDRPLDFASLTAMADNFFPRLWLRRATQVPIGTVSMTVYYHADSTLLQATGTDYVLAQAQGQGFRNGYLDQAGQLWNRQGDLLATTHQLMYYKE</sequence>
<proteinExistence type="predicted"/>